<evidence type="ECO:0000313" key="2">
    <source>
        <dbReference type="EMBL" id="MBN4067422.1"/>
    </source>
</evidence>
<evidence type="ECO:0008006" key="4">
    <source>
        <dbReference type="Google" id="ProtNLM"/>
    </source>
</evidence>
<feature type="transmembrane region" description="Helical" evidence="1">
    <location>
        <begin position="30"/>
        <end position="48"/>
    </location>
</feature>
<proteinExistence type="predicted"/>
<feature type="transmembrane region" description="Helical" evidence="1">
    <location>
        <begin position="121"/>
        <end position="139"/>
    </location>
</feature>
<feature type="transmembrane region" description="Helical" evidence="1">
    <location>
        <begin position="151"/>
        <end position="173"/>
    </location>
</feature>
<accession>A0ABS3ATH5</accession>
<feature type="transmembrane region" description="Helical" evidence="1">
    <location>
        <begin position="226"/>
        <end position="245"/>
    </location>
</feature>
<gene>
    <name evidence="2" type="ORF">JYU14_05000</name>
</gene>
<dbReference type="Proteomes" id="UP000722121">
    <property type="component" value="Unassembled WGS sequence"/>
</dbReference>
<evidence type="ECO:0000313" key="3">
    <source>
        <dbReference type="Proteomes" id="UP000722121"/>
    </source>
</evidence>
<evidence type="ECO:0000256" key="1">
    <source>
        <dbReference type="SAM" id="Phobius"/>
    </source>
</evidence>
<keyword evidence="3" id="KW-1185">Reference proteome</keyword>
<reference evidence="2 3" key="1">
    <citation type="submission" date="2021-02" db="EMBL/GenBank/DDBJ databases">
        <title>Activity-based single-cell genomes from oceanic crustal fluid captures similar information to metagenomic and metatranscriptomic surveys with orders of magnitude less sampling.</title>
        <authorList>
            <person name="D'Angelo T.S."/>
            <person name="Orcutt B.N."/>
        </authorList>
    </citation>
    <scope>NUCLEOTIDE SEQUENCE [LARGE SCALE GENOMIC DNA]</scope>
    <source>
        <strain evidence="2">AH-315-G07</strain>
    </source>
</reference>
<keyword evidence="1" id="KW-1133">Transmembrane helix</keyword>
<dbReference type="EMBL" id="JAFITR010000139">
    <property type="protein sequence ID" value="MBN4067422.1"/>
    <property type="molecule type" value="Genomic_DNA"/>
</dbReference>
<feature type="transmembrane region" description="Helical" evidence="1">
    <location>
        <begin position="282"/>
        <end position="304"/>
    </location>
</feature>
<keyword evidence="1" id="KW-0472">Membrane</keyword>
<feature type="transmembrane region" description="Helical" evidence="1">
    <location>
        <begin position="60"/>
        <end position="80"/>
    </location>
</feature>
<keyword evidence="1" id="KW-0812">Transmembrane</keyword>
<organism evidence="2 3">
    <name type="scientific">Simkania negevensis</name>
    <dbReference type="NCBI Taxonomy" id="83561"/>
    <lineage>
        <taxon>Bacteria</taxon>
        <taxon>Pseudomonadati</taxon>
        <taxon>Chlamydiota</taxon>
        <taxon>Chlamydiia</taxon>
        <taxon>Parachlamydiales</taxon>
        <taxon>Simkaniaceae</taxon>
        <taxon>Simkania</taxon>
    </lineage>
</organism>
<feature type="transmembrane region" description="Helical" evidence="1">
    <location>
        <begin position="194"/>
        <end position="220"/>
    </location>
</feature>
<feature type="transmembrane region" description="Helical" evidence="1">
    <location>
        <begin position="257"/>
        <end position="276"/>
    </location>
</feature>
<sequence length="307" mass="34088">MALYLILISAVAAAIQNLFMRRSVDSEGSTHIYVPVQLFMSLLIVTYLNPVRSHSYTFDWRTVAVGLVMGLVLGLMMWSLGQAVKYGASALTFASLNSSSVLPSIVMACLFGAVFGHGYQWWNALGSAFVVIGIFWSSLSSEKSKSWPFWVFFTVLASLSFVFFSSMMQWRVLLSTHVAQKSFLLPFSLDPAKAAWFIPAIFFSATLFQLVILAFVKVGAVSKRTVVYGVFGGIANGLSMFFMVFATERAQAWENAMLFPIFSISVIVLSNLWAKFLYREKIVWIPSAMCIAGLFVGTVDWSALIKH</sequence>
<protein>
    <recommendedName>
        <fullName evidence="4">EamA domain-containing protein</fullName>
    </recommendedName>
</protein>
<comment type="caution">
    <text evidence="2">The sequence shown here is derived from an EMBL/GenBank/DDBJ whole genome shotgun (WGS) entry which is preliminary data.</text>
</comment>
<name>A0ABS3ATH5_9BACT</name>